<keyword evidence="3 11" id="KW-0533">Nickel</keyword>
<comment type="subcellular location">
    <subcellularLocation>
        <location evidence="11">Cytoplasm</location>
    </subcellularLocation>
    <subcellularLocation>
        <location evidence="11">Nucleus</location>
    </subcellularLocation>
</comment>
<evidence type="ECO:0000313" key="13">
    <source>
        <dbReference type="EMBL" id="KAB8349621.1"/>
    </source>
</evidence>
<feature type="binding site" evidence="11">
    <location>
        <position position="95"/>
    </location>
    <ligand>
        <name>Ni(2+)</name>
        <dbReference type="ChEBI" id="CHEBI:49786"/>
        <note>for nickel-dependent acireductone dioxygenase activity</note>
    </ligand>
</feature>
<name>A0A5N6KVS8_9ROSI</name>
<keyword evidence="6 11" id="KW-0223">Dioxygenase</keyword>
<keyword evidence="4 11" id="KW-0028">Amino-acid biosynthesis</keyword>
<feature type="binding site" evidence="11">
    <location>
        <position position="95"/>
    </location>
    <ligand>
        <name>Fe(2+)</name>
        <dbReference type="ChEBI" id="CHEBI:29033"/>
        <note>for iron-dependent acireductone dioxygenase activity</note>
    </ligand>
</feature>
<dbReference type="InterPro" id="IPR011051">
    <property type="entry name" value="RmlC_Cupin_sf"/>
</dbReference>
<gene>
    <name evidence="13" type="ORF">FH972_023641</name>
</gene>
<keyword evidence="7 11" id="KW-0560">Oxidoreductase</keyword>
<dbReference type="PANTHER" id="PTHR23418">
    <property type="entry name" value="ACIREDUCTONE DIOXYGENASE"/>
    <property type="match status" value="1"/>
</dbReference>
<dbReference type="EMBL" id="VIBQ01000014">
    <property type="protein sequence ID" value="KAB8349621.1"/>
    <property type="molecule type" value="Genomic_DNA"/>
</dbReference>
<comment type="catalytic activity">
    <reaction evidence="11">
        <text>1,2-dihydroxy-5-(methylsulfanyl)pent-1-en-3-one + O2 = 3-(methylsulfanyl)propanoate + CO + formate + 2 H(+)</text>
        <dbReference type="Rhea" id="RHEA:14161"/>
        <dbReference type="ChEBI" id="CHEBI:15378"/>
        <dbReference type="ChEBI" id="CHEBI:15379"/>
        <dbReference type="ChEBI" id="CHEBI:15740"/>
        <dbReference type="ChEBI" id="CHEBI:17245"/>
        <dbReference type="ChEBI" id="CHEBI:49016"/>
        <dbReference type="ChEBI" id="CHEBI:49252"/>
        <dbReference type="EC" id="1.13.11.53"/>
    </reaction>
</comment>
<evidence type="ECO:0000256" key="6">
    <source>
        <dbReference type="ARBA" id="ARBA00022964"/>
    </source>
</evidence>
<comment type="cofactor">
    <cofactor evidence="11">
        <name>Fe(2+)</name>
        <dbReference type="ChEBI" id="CHEBI:29033"/>
    </cofactor>
    <cofactor evidence="11">
        <name>Ni(2+)</name>
        <dbReference type="ChEBI" id="CHEBI:49786"/>
    </cofactor>
    <text evidence="11">Binds either 1 Fe or Ni cation per monomer. Iron-binding promotes an acireductone dioxygenase reaction producing 2-keto-4-methylthiobutyrate, while nickel-binding promotes an acireductone dioxygenase reaction producing 3-(methylsulfanyl)propanoate.</text>
</comment>
<dbReference type="FunFam" id="2.60.120.10:FF:000079">
    <property type="entry name" value="1,2-dihydroxy-3-keto-5-methylthiopentene dioxygenase"/>
    <property type="match status" value="1"/>
</dbReference>
<dbReference type="InterPro" id="IPR027496">
    <property type="entry name" value="ARD_euk"/>
</dbReference>
<dbReference type="GO" id="GO:0016151">
    <property type="term" value="F:nickel cation binding"/>
    <property type="evidence" value="ECO:0007669"/>
    <property type="project" value="UniProtKB-UniRule"/>
</dbReference>
<dbReference type="AlphaFoldDB" id="A0A5N6KVS8"/>
<evidence type="ECO:0000256" key="8">
    <source>
        <dbReference type="ARBA" id="ARBA00023004"/>
    </source>
</evidence>
<evidence type="ECO:0000256" key="4">
    <source>
        <dbReference type="ARBA" id="ARBA00022605"/>
    </source>
</evidence>
<keyword evidence="9 11" id="KW-0486">Methionine biosynthesis</keyword>
<evidence type="ECO:0000313" key="14">
    <source>
        <dbReference type="Proteomes" id="UP000327013"/>
    </source>
</evidence>
<feature type="region of interest" description="Disordered" evidence="12">
    <location>
        <begin position="160"/>
        <end position="186"/>
    </location>
</feature>
<dbReference type="UniPathway" id="UPA00904">
    <property type="reaction ID" value="UER00878"/>
</dbReference>
<keyword evidence="14" id="KW-1185">Reference proteome</keyword>
<comment type="function">
    <text evidence="11">Catalyzes 2 different reactions between oxygen and the acireductone 1,2-dihydroxy-3-keto-5-methylthiopentene (DHK-MTPene) depending upon the metal bound in the active site. Fe-containing acireductone dioxygenase (Fe-ARD) produces formate and 2-keto-4-methylthiobutyrate (KMTB), the alpha-ketoacid precursor of methionine in the methionine recycle pathway. Ni-containing acireductone dioxygenase (Ni-ARD) produces methylthiopropionate, carbon monoxide and formate, and does not lie on the methionine recycle pathway.</text>
</comment>
<evidence type="ECO:0000256" key="9">
    <source>
        <dbReference type="ARBA" id="ARBA00023167"/>
    </source>
</evidence>
<keyword evidence="10 11" id="KW-0539">Nucleus</keyword>
<comment type="similarity">
    <text evidence="11">Belongs to the acireductone dioxygenase (ARD) family.</text>
</comment>
<feature type="binding site" evidence="11">
    <location>
        <position position="93"/>
    </location>
    <ligand>
        <name>Ni(2+)</name>
        <dbReference type="ChEBI" id="CHEBI:49786"/>
        <note>for nickel-dependent acireductone dioxygenase activity</note>
    </ligand>
</feature>
<dbReference type="GO" id="GO:0005634">
    <property type="term" value="C:nucleus"/>
    <property type="evidence" value="ECO:0007669"/>
    <property type="project" value="UniProtKB-SubCell"/>
</dbReference>
<feature type="binding site" evidence="11">
    <location>
        <position position="138"/>
    </location>
    <ligand>
        <name>Ni(2+)</name>
        <dbReference type="ChEBI" id="CHEBI:49786"/>
        <note>for nickel-dependent acireductone dioxygenase activity</note>
    </ligand>
</feature>
<dbReference type="GO" id="GO:0019509">
    <property type="term" value="P:L-methionine salvage from methylthioadenosine"/>
    <property type="evidence" value="ECO:0007669"/>
    <property type="project" value="UniProtKB-UniRule"/>
</dbReference>
<evidence type="ECO:0000256" key="3">
    <source>
        <dbReference type="ARBA" id="ARBA00022596"/>
    </source>
</evidence>
<dbReference type="Gene3D" id="2.60.120.10">
    <property type="entry name" value="Jelly Rolls"/>
    <property type="match status" value="1"/>
</dbReference>
<dbReference type="EC" id="1.13.11.53" evidence="11"/>
<dbReference type="GO" id="GO:0010309">
    <property type="term" value="F:acireductone dioxygenase [iron(II)-requiring] activity"/>
    <property type="evidence" value="ECO:0007669"/>
    <property type="project" value="UniProtKB-UniRule"/>
</dbReference>
<dbReference type="Pfam" id="PF03079">
    <property type="entry name" value="ARD"/>
    <property type="match status" value="1"/>
</dbReference>
<evidence type="ECO:0000256" key="7">
    <source>
        <dbReference type="ARBA" id="ARBA00023002"/>
    </source>
</evidence>
<feature type="binding site" evidence="11">
    <location>
        <position position="99"/>
    </location>
    <ligand>
        <name>Ni(2+)</name>
        <dbReference type="ChEBI" id="CHEBI:49786"/>
        <note>for nickel-dependent acireductone dioxygenase activity</note>
    </ligand>
</feature>
<comment type="pathway">
    <text evidence="11">Amino-acid biosynthesis; L-methionine biosynthesis via salvage pathway; L-methionine from S-methyl-5-thio-alpha-D-ribose 1-phosphate: step 5/6.</text>
</comment>
<dbReference type="GO" id="GO:0010308">
    <property type="term" value="F:acireductone dioxygenase (Ni2+-requiring) activity"/>
    <property type="evidence" value="ECO:0007669"/>
    <property type="project" value="UniProtKB-UniRule"/>
</dbReference>
<proteinExistence type="inferred from homology"/>
<protein>
    <recommendedName>
        <fullName evidence="11">Acireductone dioxygenase</fullName>
    </recommendedName>
    <alternativeName>
        <fullName evidence="11">Acireductone dioxygenase (Fe(2+)-requiring)</fullName>
        <shortName evidence="11">ARD'</shortName>
        <shortName evidence="11">Fe-ARD</shortName>
        <ecNumber evidence="11">1.13.11.54</ecNumber>
    </alternativeName>
    <alternativeName>
        <fullName evidence="11">Acireductone dioxygenase (Ni(2+)-requiring)</fullName>
        <shortName evidence="11">ARD</shortName>
        <shortName evidence="11">Ni-ARD</shortName>
        <ecNumber evidence="11">1.13.11.53</ecNumber>
    </alternativeName>
</protein>
<keyword evidence="2 11" id="KW-0963">Cytoplasm</keyword>
<keyword evidence="8 11" id="KW-0408">Iron</keyword>
<organism evidence="13 14">
    <name type="scientific">Carpinus fangiana</name>
    <dbReference type="NCBI Taxonomy" id="176857"/>
    <lineage>
        <taxon>Eukaryota</taxon>
        <taxon>Viridiplantae</taxon>
        <taxon>Streptophyta</taxon>
        <taxon>Embryophyta</taxon>
        <taxon>Tracheophyta</taxon>
        <taxon>Spermatophyta</taxon>
        <taxon>Magnoliopsida</taxon>
        <taxon>eudicotyledons</taxon>
        <taxon>Gunneridae</taxon>
        <taxon>Pentapetalae</taxon>
        <taxon>rosids</taxon>
        <taxon>fabids</taxon>
        <taxon>Fagales</taxon>
        <taxon>Betulaceae</taxon>
        <taxon>Carpinus</taxon>
    </lineage>
</organism>
<dbReference type="HAMAP" id="MF_03154">
    <property type="entry name" value="Salvage_MtnD_euk"/>
    <property type="match status" value="1"/>
</dbReference>
<comment type="caution">
    <text evidence="13">The sequence shown here is derived from an EMBL/GenBank/DDBJ whole genome shotgun (WGS) entry which is preliminary data.</text>
</comment>
<comment type="catalytic activity">
    <reaction evidence="1 11">
        <text>1,2-dihydroxy-5-(methylsulfanyl)pent-1-en-3-one + O2 = 4-methylsulfanyl-2-oxobutanoate + formate + 2 H(+)</text>
        <dbReference type="Rhea" id="RHEA:24504"/>
        <dbReference type="ChEBI" id="CHEBI:15378"/>
        <dbReference type="ChEBI" id="CHEBI:15379"/>
        <dbReference type="ChEBI" id="CHEBI:15740"/>
        <dbReference type="ChEBI" id="CHEBI:16723"/>
        <dbReference type="ChEBI" id="CHEBI:49252"/>
        <dbReference type="EC" id="1.13.11.54"/>
    </reaction>
</comment>
<evidence type="ECO:0000256" key="10">
    <source>
        <dbReference type="ARBA" id="ARBA00023242"/>
    </source>
</evidence>
<dbReference type="SUPFAM" id="SSF51182">
    <property type="entry name" value="RmlC-like cupins"/>
    <property type="match status" value="1"/>
</dbReference>
<dbReference type="InterPro" id="IPR014710">
    <property type="entry name" value="RmlC-like_jellyroll"/>
</dbReference>
<dbReference type="GO" id="GO:0005737">
    <property type="term" value="C:cytoplasm"/>
    <property type="evidence" value="ECO:0007669"/>
    <property type="project" value="UniProtKB-SubCell"/>
</dbReference>
<evidence type="ECO:0000256" key="5">
    <source>
        <dbReference type="ARBA" id="ARBA00022723"/>
    </source>
</evidence>
<feature type="binding site" evidence="11">
    <location>
        <position position="99"/>
    </location>
    <ligand>
        <name>Fe(2+)</name>
        <dbReference type="ChEBI" id="CHEBI:29033"/>
        <note>for iron-dependent acireductone dioxygenase activity</note>
    </ligand>
</feature>
<accession>A0A5N6KVS8</accession>
<dbReference type="GO" id="GO:0005506">
    <property type="term" value="F:iron ion binding"/>
    <property type="evidence" value="ECO:0007669"/>
    <property type="project" value="UniProtKB-UniRule"/>
</dbReference>
<evidence type="ECO:0000256" key="11">
    <source>
        <dbReference type="HAMAP-Rule" id="MF_03154"/>
    </source>
</evidence>
<sequence>MRRCATCKISAPLHARLTELFQGDQRLPHDSGKLVDPEYLSNLGILHYNFSSIDDVNRIAKDRDYKNRDEITISPSTLGDAYESKVKTFFHEHLHEDEEIRYIMDGNGYFDVRSKDDAWVRILLEKGDLMIMPAGIYHRFTTDEKNYTKAMRLFKDEPKWTPLNRGPETDENQYRKSYLQSAGITA</sequence>
<dbReference type="InterPro" id="IPR004313">
    <property type="entry name" value="ARD"/>
</dbReference>
<dbReference type="OrthoDB" id="1867259at2759"/>
<feature type="binding site" evidence="11">
    <location>
        <position position="93"/>
    </location>
    <ligand>
        <name>Fe(2+)</name>
        <dbReference type="ChEBI" id="CHEBI:29033"/>
        <note>for iron-dependent acireductone dioxygenase activity</note>
    </ligand>
</feature>
<evidence type="ECO:0000256" key="2">
    <source>
        <dbReference type="ARBA" id="ARBA00022490"/>
    </source>
</evidence>
<dbReference type="PANTHER" id="PTHR23418:SF0">
    <property type="entry name" value="ACIREDUCTONE DIOXYGENASE"/>
    <property type="match status" value="1"/>
</dbReference>
<dbReference type="Proteomes" id="UP000327013">
    <property type="component" value="Unassembled WGS sequence"/>
</dbReference>
<evidence type="ECO:0000256" key="12">
    <source>
        <dbReference type="SAM" id="MobiDB-lite"/>
    </source>
</evidence>
<feature type="binding site" evidence="11">
    <location>
        <position position="138"/>
    </location>
    <ligand>
        <name>Fe(2+)</name>
        <dbReference type="ChEBI" id="CHEBI:29033"/>
        <note>for iron-dependent acireductone dioxygenase activity</note>
    </ligand>
</feature>
<keyword evidence="5 11" id="KW-0479">Metal-binding</keyword>
<dbReference type="EC" id="1.13.11.54" evidence="11"/>
<evidence type="ECO:0000256" key="1">
    <source>
        <dbReference type="ARBA" id="ARBA00000428"/>
    </source>
</evidence>
<dbReference type="CDD" id="cd02232">
    <property type="entry name" value="cupin_ARD"/>
    <property type="match status" value="1"/>
</dbReference>
<reference evidence="13 14" key="1">
    <citation type="submission" date="2019-06" db="EMBL/GenBank/DDBJ databases">
        <title>A chromosomal-level reference genome of Carpinus fangiana (Coryloideae, Betulaceae).</title>
        <authorList>
            <person name="Yang X."/>
            <person name="Wang Z."/>
            <person name="Zhang L."/>
            <person name="Hao G."/>
            <person name="Liu J."/>
            <person name="Yang Y."/>
        </authorList>
    </citation>
    <scope>NUCLEOTIDE SEQUENCE [LARGE SCALE GENOMIC DNA]</scope>
    <source>
        <strain evidence="13">Cfa_2016G</strain>
        <tissue evidence="13">Leaf</tissue>
    </source>
</reference>